<dbReference type="InterPro" id="IPR002048">
    <property type="entry name" value="EF_hand_dom"/>
</dbReference>
<evidence type="ECO:0000313" key="6">
    <source>
        <dbReference type="Proteomes" id="UP000799421"/>
    </source>
</evidence>
<feature type="compositionally biased region" description="Low complexity" evidence="3">
    <location>
        <begin position="22"/>
        <end position="39"/>
    </location>
</feature>
<evidence type="ECO:0000256" key="3">
    <source>
        <dbReference type="SAM" id="MobiDB-lite"/>
    </source>
</evidence>
<sequence length="224" mass="24603">MASNPFGRTHGLNLRGGHHHQPTAQPAVTTQQTQGQAAQRYDRERRGGNLEEPNLLDSLSEEQRDEVNEAFTLFDLDKDGMIDYHETKVALKALGFDLSKSEILQILQTYGQQSAAGGAGRQGGGQHAAATFTGPNRILLSAAAFRQVAARKILDRDPKEEIMRAFDLFDADNKGIIDLEDLRRVARELGEGLQEEELEAMIAEFDIRGDGGIDRDAFLGICLG</sequence>
<feature type="domain" description="EF-hand" evidence="4">
    <location>
        <begin position="62"/>
        <end position="97"/>
    </location>
</feature>
<dbReference type="Pfam" id="PF13499">
    <property type="entry name" value="EF-hand_7"/>
    <property type="match status" value="1"/>
</dbReference>
<dbReference type="InterPro" id="IPR011992">
    <property type="entry name" value="EF-hand-dom_pair"/>
</dbReference>
<dbReference type="PANTHER" id="PTHR23048">
    <property type="entry name" value="MYOSIN LIGHT CHAIN 1, 3"/>
    <property type="match status" value="1"/>
</dbReference>
<evidence type="ECO:0000313" key="5">
    <source>
        <dbReference type="EMBL" id="KAF2860066.1"/>
    </source>
</evidence>
<accession>A0A6A7BXH4</accession>
<dbReference type="Gene3D" id="1.10.238.10">
    <property type="entry name" value="EF-hand"/>
    <property type="match status" value="2"/>
</dbReference>
<proteinExistence type="predicted"/>
<dbReference type="OrthoDB" id="343296at2759"/>
<dbReference type="FunFam" id="1.10.238.10:FF:000172">
    <property type="entry name" value="Cell division control protein"/>
    <property type="match status" value="1"/>
</dbReference>
<reference evidence="5" key="1">
    <citation type="journal article" date="2020" name="Stud. Mycol.">
        <title>101 Dothideomycetes genomes: a test case for predicting lifestyles and emergence of pathogens.</title>
        <authorList>
            <person name="Haridas S."/>
            <person name="Albert R."/>
            <person name="Binder M."/>
            <person name="Bloem J."/>
            <person name="Labutti K."/>
            <person name="Salamov A."/>
            <person name="Andreopoulos B."/>
            <person name="Baker S."/>
            <person name="Barry K."/>
            <person name="Bills G."/>
            <person name="Bluhm B."/>
            <person name="Cannon C."/>
            <person name="Castanera R."/>
            <person name="Culley D."/>
            <person name="Daum C."/>
            <person name="Ezra D."/>
            <person name="Gonzalez J."/>
            <person name="Henrissat B."/>
            <person name="Kuo A."/>
            <person name="Liang C."/>
            <person name="Lipzen A."/>
            <person name="Lutzoni F."/>
            <person name="Magnuson J."/>
            <person name="Mondo S."/>
            <person name="Nolan M."/>
            <person name="Ohm R."/>
            <person name="Pangilinan J."/>
            <person name="Park H.-J."/>
            <person name="Ramirez L."/>
            <person name="Alfaro M."/>
            <person name="Sun H."/>
            <person name="Tritt A."/>
            <person name="Yoshinaga Y."/>
            <person name="Zwiers L.-H."/>
            <person name="Turgeon B."/>
            <person name="Goodwin S."/>
            <person name="Spatafora J."/>
            <person name="Crous P."/>
            <person name="Grigoriev I."/>
        </authorList>
    </citation>
    <scope>NUCLEOTIDE SEQUENCE</scope>
    <source>
        <strain evidence="5">CBS 480.64</strain>
    </source>
</reference>
<dbReference type="GO" id="GO:0005509">
    <property type="term" value="F:calcium ion binding"/>
    <property type="evidence" value="ECO:0007669"/>
    <property type="project" value="InterPro"/>
</dbReference>
<evidence type="ECO:0000259" key="4">
    <source>
        <dbReference type="PROSITE" id="PS50222"/>
    </source>
</evidence>
<keyword evidence="6" id="KW-1185">Reference proteome</keyword>
<keyword evidence="2" id="KW-0479">Metal-binding</keyword>
<dbReference type="GO" id="GO:0016460">
    <property type="term" value="C:myosin II complex"/>
    <property type="evidence" value="ECO:0007669"/>
    <property type="project" value="TreeGrafter"/>
</dbReference>
<feature type="compositionally biased region" description="Basic and acidic residues" evidence="3">
    <location>
        <begin position="40"/>
        <end position="49"/>
    </location>
</feature>
<dbReference type="SUPFAM" id="SSF47473">
    <property type="entry name" value="EF-hand"/>
    <property type="match status" value="1"/>
</dbReference>
<evidence type="ECO:0000256" key="1">
    <source>
        <dbReference type="ARBA" id="ARBA00020786"/>
    </source>
</evidence>
<dbReference type="InterPro" id="IPR050230">
    <property type="entry name" value="CALM/Myosin/TropC-like"/>
</dbReference>
<dbReference type="PANTHER" id="PTHR23048:SF48">
    <property type="entry name" value="CENTRIN 3"/>
    <property type="match status" value="1"/>
</dbReference>
<protein>
    <recommendedName>
        <fullName evidence="1">Calmodulin</fullName>
    </recommendedName>
</protein>
<name>A0A6A7BXH4_9PEZI</name>
<gene>
    <name evidence="5" type="ORF">K470DRAFT_258232</name>
</gene>
<feature type="region of interest" description="Disordered" evidence="3">
    <location>
        <begin position="1"/>
        <end position="62"/>
    </location>
</feature>
<feature type="domain" description="EF-hand" evidence="4">
    <location>
        <begin position="157"/>
        <end position="192"/>
    </location>
</feature>
<evidence type="ECO:0000256" key="2">
    <source>
        <dbReference type="ARBA" id="ARBA00022723"/>
    </source>
</evidence>
<dbReference type="Proteomes" id="UP000799421">
    <property type="component" value="Unassembled WGS sequence"/>
</dbReference>
<dbReference type="AlphaFoldDB" id="A0A6A7BXH4"/>
<organism evidence="5 6">
    <name type="scientific">Piedraia hortae CBS 480.64</name>
    <dbReference type="NCBI Taxonomy" id="1314780"/>
    <lineage>
        <taxon>Eukaryota</taxon>
        <taxon>Fungi</taxon>
        <taxon>Dikarya</taxon>
        <taxon>Ascomycota</taxon>
        <taxon>Pezizomycotina</taxon>
        <taxon>Dothideomycetes</taxon>
        <taxon>Dothideomycetidae</taxon>
        <taxon>Capnodiales</taxon>
        <taxon>Piedraiaceae</taxon>
        <taxon>Piedraia</taxon>
    </lineage>
</organism>
<dbReference type="CDD" id="cd00051">
    <property type="entry name" value="EFh"/>
    <property type="match status" value="2"/>
</dbReference>
<dbReference type="SMART" id="SM00054">
    <property type="entry name" value="EFh"/>
    <property type="match status" value="3"/>
</dbReference>
<dbReference type="Pfam" id="PF13405">
    <property type="entry name" value="EF-hand_6"/>
    <property type="match status" value="1"/>
</dbReference>
<dbReference type="PROSITE" id="PS50222">
    <property type="entry name" value="EF_HAND_2"/>
    <property type="match status" value="2"/>
</dbReference>
<dbReference type="EMBL" id="MU005985">
    <property type="protein sequence ID" value="KAF2860066.1"/>
    <property type="molecule type" value="Genomic_DNA"/>
</dbReference>